<keyword evidence="6" id="KW-0862">Zinc</keyword>
<evidence type="ECO:0000256" key="5">
    <source>
        <dbReference type="ARBA" id="ARBA00022786"/>
    </source>
</evidence>
<dbReference type="PANTHER" id="PTHR15860:SF0">
    <property type="entry name" value="LP20373P"/>
    <property type="match status" value="1"/>
</dbReference>
<dbReference type="SUPFAM" id="SSF57850">
    <property type="entry name" value="RING/U-box"/>
    <property type="match status" value="1"/>
</dbReference>
<keyword evidence="4 9" id="KW-0863">Zinc-finger</keyword>
<dbReference type="InterPro" id="IPR017907">
    <property type="entry name" value="Znf_RING_CS"/>
</dbReference>
<evidence type="ECO:0000256" key="9">
    <source>
        <dbReference type="PROSITE-ProRule" id="PRU00175"/>
    </source>
</evidence>
<name>A0A2M3Z4Z1_9DIPT</name>
<dbReference type="PANTHER" id="PTHR15860">
    <property type="entry name" value="UNCHARACTERIZED RING FINGER-CONTAINING PROTEIN"/>
    <property type="match status" value="1"/>
</dbReference>
<evidence type="ECO:0000256" key="1">
    <source>
        <dbReference type="ARBA" id="ARBA00004141"/>
    </source>
</evidence>
<dbReference type="GO" id="GO:1904294">
    <property type="term" value="P:positive regulation of ERAD pathway"/>
    <property type="evidence" value="ECO:0007669"/>
    <property type="project" value="InterPro"/>
</dbReference>
<feature type="region of interest" description="Disordered" evidence="10">
    <location>
        <begin position="267"/>
        <end position="286"/>
    </location>
</feature>
<evidence type="ECO:0000259" key="12">
    <source>
        <dbReference type="PROSITE" id="PS50089"/>
    </source>
</evidence>
<dbReference type="GO" id="GO:0008270">
    <property type="term" value="F:zinc ion binding"/>
    <property type="evidence" value="ECO:0007669"/>
    <property type="project" value="UniProtKB-KW"/>
</dbReference>
<keyword evidence="8 11" id="KW-0472">Membrane</keyword>
<evidence type="ECO:0000256" key="11">
    <source>
        <dbReference type="SAM" id="Phobius"/>
    </source>
</evidence>
<feature type="compositionally biased region" description="Polar residues" evidence="10">
    <location>
        <begin position="8"/>
        <end position="26"/>
    </location>
</feature>
<feature type="compositionally biased region" description="Polar residues" evidence="10">
    <location>
        <begin position="40"/>
        <end position="66"/>
    </location>
</feature>
<evidence type="ECO:0000256" key="2">
    <source>
        <dbReference type="ARBA" id="ARBA00022692"/>
    </source>
</evidence>
<evidence type="ECO:0000256" key="8">
    <source>
        <dbReference type="ARBA" id="ARBA00023136"/>
    </source>
</evidence>
<evidence type="ECO:0000256" key="7">
    <source>
        <dbReference type="ARBA" id="ARBA00022989"/>
    </source>
</evidence>
<keyword evidence="2 11" id="KW-0812">Transmembrane</keyword>
<feature type="domain" description="RING-type" evidence="12">
    <location>
        <begin position="628"/>
        <end position="666"/>
    </location>
</feature>
<feature type="region of interest" description="Disordered" evidence="10">
    <location>
        <begin position="297"/>
        <end position="385"/>
    </location>
</feature>
<feature type="region of interest" description="Disordered" evidence="10">
    <location>
        <begin position="191"/>
        <end position="222"/>
    </location>
</feature>
<dbReference type="AlphaFoldDB" id="A0A2M3Z4Z1"/>
<feature type="transmembrane region" description="Helical" evidence="11">
    <location>
        <begin position="467"/>
        <end position="491"/>
    </location>
</feature>
<keyword evidence="5" id="KW-0833">Ubl conjugation pathway</keyword>
<feature type="compositionally biased region" description="Low complexity" evidence="10">
    <location>
        <begin position="196"/>
        <end position="221"/>
    </location>
</feature>
<dbReference type="GO" id="GO:0016020">
    <property type="term" value="C:membrane"/>
    <property type="evidence" value="ECO:0007669"/>
    <property type="project" value="UniProtKB-SubCell"/>
</dbReference>
<dbReference type="EMBL" id="GGFM01002814">
    <property type="protein sequence ID" value="MBW23565.1"/>
    <property type="molecule type" value="Transcribed_RNA"/>
</dbReference>
<evidence type="ECO:0000256" key="6">
    <source>
        <dbReference type="ARBA" id="ARBA00022833"/>
    </source>
</evidence>
<dbReference type="GO" id="GO:0061630">
    <property type="term" value="F:ubiquitin protein ligase activity"/>
    <property type="evidence" value="ECO:0007669"/>
    <property type="project" value="InterPro"/>
</dbReference>
<protein>
    <submittedName>
        <fullName evidence="13">Putative ring finger and transmembrane domain-containing protein 2</fullName>
    </submittedName>
</protein>
<dbReference type="InterPro" id="IPR013083">
    <property type="entry name" value="Znf_RING/FYVE/PHD"/>
</dbReference>
<evidence type="ECO:0000256" key="3">
    <source>
        <dbReference type="ARBA" id="ARBA00022723"/>
    </source>
</evidence>
<keyword evidence="3" id="KW-0479">Metal-binding</keyword>
<feature type="compositionally biased region" description="Polar residues" evidence="10">
    <location>
        <begin position="306"/>
        <end position="332"/>
    </location>
</feature>
<dbReference type="InterPro" id="IPR001841">
    <property type="entry name" value="Znf_RING"/>
</dbReference>
<organism evidence="13">
    <name type="scientific">Anopheles braziliensis</name>
    <dbReference type="NCBI Taxonomy" id="58242"/>
    <lineage>
        <taxon>Eukaryota</taxon>
        <taxon>Metazoa</taxon>
        <taxon>Ecdysozoa</taxon>
        <taxon>Arthropoda</taxon>
        <taxon>Hexapoda</taxon>
        <taxon>Insecta</taxon>
        <taxon>Pterygota</taxon>
        <taxon>Neoptera</taxon>
        <taxon>Endopterygota</taxon>
        <taxon>Diptera</taxon>
        <taxon>Nematocera</taxon>
        <taxon>Culicoidea</taxon>
        <taxon>Culicidae</taxon>
        <taxon>Anophelinae</taxon>
        <taxon>Anopheles</taxon>
    </lineage>
</organism>
<reference evidence="13" key="1">
    <citation type="submission" date="2018-01" db="EMBL/GenBank/DDBJ databases">
        <title>An insight into the sialome of Amazonian anophelines.</title>
        <authorList>
            <person name="Ribeiro J.M."/>
            <person name="Scarpassa V."/>
            <person name="Calvo E."/>
        </authorList>
    </citation>
    <scope>NUCLEOTIDE SEQUENCE</scope>
    <source>
        <tissue evidence="13">Salivary glands</tissue>
    </source>
</reference>
<dbReference type="Gene3D" id="3.30.40.10">
    <property type="entry name" value="Zinc/RING finger domain, C3HC4 (zinc finger)"/>
    <property type="match status" value="1"/>
</dbReference>
<feature type="transmembrane region" description="Helical" evidence="11">
    <location>
        <begin position="428"/>
        <end position="446"/>
    </location>
</feature>
<feature type="compositionally biased region" description="Polar residues" evidence="10">
    <location>
        <begin position="77"/>
        <end position="121"/>
    </location>
</feature>
<dbReference type="InterPro" id="IPR044235">
    <property type="entry name" value="RNFT1/2"/>
</dbReference>
<dbReference type="CDD" id="cd16532">
    <property type="entry name" value="RING-HC_RNFT1-like"/>
    <property type="match status" value="1"/>
</dbReference>
<evidence type="ECO:0000256" key="10">
    <source>
        <dbReference type="SAM" id="MobiDB-lite"/>
    </source>
</evidence>
<feature type="compositionally biased region" description="Gly residues" evidence="10">
    <location>
        <begin position="126"/>
        <end position="139"/>
    </location>
</feature>
<proteinExistence type="predicted"/>
<evidence type="ECO:0000256" key="4">
    <source>
        <dbReference type="ARBA" id="ARBA00022771"/>
    </source>
</evidence>
<feature type="region of interest" description="Disordered" evidence="10">
    <location>
        <begin position="1"/>
        <end position="144"/>
    </location>
</feature>
<sequence length="687" mass="73713">MSGKNPETEQQIDSKTSQELTAGSQESEQEVRGTPPNEVCRNSVTTETNSTATDSASTGADLTSDSLAKEPQDTQERVTATAEQVATSGATESAATVTGAPTASSSVERQTSIGSIESGTMPSIVGGSGSGGSTGGAGSGFRNSLSNGRVSFSRFISVDRTRQSNNDMFSEILTLMHQARHPSSFFSSERRGIFLPSSGSGRSHTSGTSTPPSATGGHSSSEVVIDVDGGSAVGGTSLRSSQNELYPMSTSTSSASAGLRPFLWMQPTEDGGQTSGTANGTGGGRSPLMPNFNYNHHHHHHFHNHQPLSLHQNAQSSSGGVTIAGQSPSSTVGDIGNPSAGTGDPQQAQQSVGGGGPGTPTGSTMPTVGGAGATRSNSLSSNHPNDEATVHEALHQIPEARAMMDTLARYTPLLLILVAKLCYDHLDGIIYFFMLLITFYHANWVVRQEISKQKQRRLIVLLREMALIVLGLMVFGFVFEFSNIWLVVLFMPVSPQPQSLKSLLYSVCITDLILKQITIVIKIIFTLLPPTVVDYKSRGKIYLMIESLSQLYRAAAPIQPWLVFLFESYSGSEKMVGVILSAVYIVAKSTDLLDRIKFCRRSFIKLLQKTSYGTVPTKEQLQACGGQCSICHDNFNSPVLLECNHIFCELCVGTWFDREQTCPLCRAKIVDDPSYRDGATTFFLQLY</sequence>
<evidence type="ECO:0000313" key="13">
    <source>
        <dbReference type="EMBL" id="MBW23565.1"/>
    </source>
</evidence>
<accession>A0A2M3Z4Z1</accession>
<feature type="compositionally biased region" description="Polar residues" evidence="10">
    <location>
        <begin position="374"/>
        <end position="383"/>
    </location>
</feature>
<comment type="subcellular location">
    <subcellularLocation>
        <location evidence="1">Membrane</location>
        <topology evidence="1">Multi-pass membrane protein</topology>
    </subcellularLocation>
</comment>
<feature type="compositionally biased region" description="Basic and acidic residues" evidence="10">
    <location>
        <begin position="67"/>
        <end position="76"/>
    </location>
</feature>
<dbReference type="SMART" id="SM00184">
    <property type="entry name" value="RING"/>
    <property type="match status" value="1"/>
</dbReference>
<keyword evidence="7 11" id="KW-1133">Transmembrane helix</keyword>
<dbReference type="PROSITE" id="PS50089">
    <property type="entry name" value="ZF_RING_2"/>
    <property type="match status" value="1"/>
</dbReference>
<dbReference type="PROSITE" id="PS00518">
    <property type="entry name" value="ZF_RING_1"/>
    <property type="match status" value="1"/>
</dbReference>
<dbReference type="Pfam" id="PF13920">
    <property type="entry name" value="zf-C3HC4_3"/>
    <property type="match status" value="1"/>
</dbReference>